<evidence type="ECO:0000256" key="7">
    <source>
        <dbReference type="PROSITE-ProRule" id="PRU01251"/>
    </source>
</evidence>
<dbReference type="PANTHER" id="PTHR11638">
    <property type="entry name" value="ATP-DEPENDENT CLP PROTEASE"/>
    <property type="match status" value="1"/>
</dbReference>
<evidence type="ECO:0000256" key="6">
    <source>
        <dbReference type="ARBA" id="ARBA00025613"/>
    </source>
</evidence>
<dbReference type="PANTHER" id="PTHR11638:SF184">
    <property type="entry name" value="ATPASE WITH CHAPERONE ACTIVITY"/>
    <property type="match status" value="1"/>
</dbReference>
<dbReference type="InterPro" id="IPR019489">
    <property type="entry name" value="Clp_ATPase_C"/>
</dbReference>
<keyword evidence="10" id="KW-1185">Reference proteome</keyword>
<gene>
    <name evidence="9" type="primary">tssH</name>
    <name evidence="9" type="ORF">E2I14_10955</name>
</gene>
<evidence type="ECO:0000259" key="8">
    <source>
        <dbReference type="PROSITE" id="PS51903"/>
    </source>
</evidence>
<proteinExistence type="inferred from homology"/>
<dbReference type="PRINTS" id="PR00300">
    <property type="entry name" value="CLPPROTEASEA"/>
</dbReference>
<dbReference type="SMART" id="SM00382">
    <property type="entry name" value="AAA"/>
    <property type="match status" value="2"/>
</dbReference>
<dbReference type="Pfam" id="PF10431">
    <property type="entry name" value="ClpB_D2-small"/>
    <property type="match status" value="1"/>
</dbReference>
<dbReference type="CDD" id="cd19499">
    <property type="entry name" value="RecA-like_ClpB_Hsp104-like"/>
    <property type="match status" value="1"/>
</dbReference>
<dbReference type="InterPro" id="IPR036628">
    <property type="entry name" value="Clp_N_dom_sf"/>
</dbReference>
<evidence type="ECO:0000256" key="2">
    <source>
        <dbReference type="ARBA" id="ARBA00022737"/>
    </source>
</evidence>
<dbReference type="GO" id="GO:0016887">
    <property type="term" value="F:ATP hydrolysis activity"/>
    <property type="evidence" value="ECO:0007669"/>
    <property type="project" value="InterPro"/>
</dbReference>
<dbReference type="InterPro" id="IPR017729">
    <property type="entry name" value="ATPase_T6SS_ClpV1"/>
</dbReference>
<dbReference type="InterPro" id="IPR018368">
    <property type="entry name" value="ClpA/B_CS1"/>
</dbReference>
<keyword evidence="5" id="KW-0143">Chaperone</keyword>
<dbReference type="InterPro" id="IPR041546">
    <property type="entry name" value="ClpA/ClpB_AAA_lid"/>
</dbReference>
<dbReference type="EMBL" id="SMYL01000004">
    <property type="protein sequence ID" value="TDK66136.1"/>
    <property type="molecule type" value="Genomic_DNA"/>
</dbReference>
<dbReference type="InterPro" id="IPR004176">
    <property type="entry name" value="Clp_R_N"/>
</dbReference>
<protein>
    <submittedName>
        <fullName evidence="9">Type VI secretion system ATPase TssH</fullName>
    </submittedName>
</protein>
<dbReference type="OrthoDB" id="9803641at2"/>
<organism evidence="9 10">
    <name type="scientific">Sapientia aquatica</name>
    <dbReference type="NCBI Taxonomy" id="1549640"/>
    <lineage>
        <taxon>Bacteria</taxon>
        <taxon>Pseudomonadati</taxon>
        <taxon>Pseudomonadota</taxon>
        <taxon>Betaproteobacteria</taxon>
        <taxon>Burkholderiales</taxon>
        <taxon>Oxalobacteraceae</taxon>
        <taxon>Sapientia</taxon>
    </lineage>
</organism>
<dbReference type="Gene3D" id="1.10.1780.10">
    <property type="entry name" value="Clp, N-terminal domain"/>
    <property type="match status" value="1"/>
</dbReference>
<comment type="caution">
    <text evidence="9">The sequence shown here is derived from an EMBL/GenBank/DDBJ whole genome shotgun (WGS) entry which is preliminary data.</text>
</comment>
<evidence type="ECO:0000313" key="10">
    <source>
        <dbReference type="Proteomes" id="UP000294829"/>
    </source>
</evidence>
<dbReference type="CDD" id="cd00009">
    <property type="entry name" value="AAA"/>
    <property type="match status" value="1"/>
</dbReference>
<dbReference type="SUPFAM" id="SSF52540">
    <property type="entry name" value="P-loop containing nucleoside triphosphate hydrolases"/>
    <property type="match status" value="2"/>
</dbReference>
<dbReference type="InterPro" id="IPR003959">
    <property type="entry name" value="ATPase_AAA_core"/>
</dbReference>
<keyword evidence="3" id="KW-0547">Nucleotide-binding</keyword>
<dbReference type="SMART" id="SM01086">
    <property type="entry name" value="ClpB_D2-small"/>
    <property type="match status" value="1"/>
</dbReference>
<dbReference type="SUPFAM" id="SSF81923">
    <property type="entry name" value="Double Clp-N motif"/>
    <property type="match status" value="1"/>
</dbReference>
<dbReference type="GO" id="GO:0005737">
    <property type="term" value="C:cytoplasm"/>
    <property type="evidence" value="ECO:0007669"/>
    <property type="project" value="TreeGrafter"/>
</dbReference>
<name>A0A4R5W1S8_9BURK</name>
<keyword evidence="2 7" id="KW-0677">Repeat</keyword>
<evidence type="ECO:0000256" key="4">
    <source>
        <dbReference type="ARBA" id="ARBA00022840"/>
    </source>
</evidence>
<dbReference type="InterPro" id="IPR027417">
    <property type="entry name" value="P-loop_NTPase"/>
</dbReference>
<evidence type="ECO:0000313" key="9">
    <source>
        <dbReference type="EMBL" id="TDK66136.1"/>
    </source>
</evidence>
<comment type="similarity">
    <text evidence="1">Belongs to the ClpA/ClpB family.</text>
</comment>
<dbReference type="Gene3D" id="3.40.50.300">
    <property type="entry name" value="P-loop containing nucleotide triphosphate hydrolases"/>
    <property type="match status" value="3"/>
</dbReference>
<dbReference type="InterPro" id="IPR001270">
    <property type="entry name" value="ClpA/B"/>
</dbReference>
<feature type="domain" description="Clp R" evidence="8">
    <location>
        <begin position="9"/>
        <end position="151"/>
    </location>
</feature>
<dbReference type="RefSeq" id="WP_133328426.1">
    <property type="nucleotide sequence ID" value="NZ_SMYL01000004.1"/>
</dbReference>
<dbReference type="PROSITE" id="PS00870">
    <property type="entry name" value="CLPAB_1"/>
    <property type="match status" value="1"/>
</dbReference>
<dbReference type="AlphaFoldDB" id="A0A4R5W1S8"/>
<sequence length="886" mass="97913">MAINRHVLFGKLNLTLFKSIESAAAFCKLRANPYVELVHWLHQLNQLADSDWQRILRHFEISAETVEHHLSNAIQALPTGASSITDFSHHIETSIERAWVIATLKASEQRIRGASLIIALLQTPELRRVTLQILPSLTRIPADEKWETIAEIIHGSPEDHQDAYSRPTNGIGIASDSDDALSSNGKSSLARYCTDLTEQARNGKIDPVIGRNKELRTMIDILLRRRQNNPLLTGEAGVGKTAIVEGLAVAIANNQVPPVLQGSRLLSLDIGAMLAGASVKGEFETRLKGVLEEAAKATNPVILFVDEVHTLVGAGGQTGTGDAANLLKPALARGTLRTIGATTWHEYKRHIETDPALTRRFQVLQVMEPSESATTDMVRGLVKTFANHHKVWVTDEAVRAAVTLSHRYIPARQLPDKAISLLDTACARIALSLHMPPARITYLREQLTASQVELDLLGHLARVGNNTPRLELLTDQIAAKQQELKLLEDRWAQELHLTHTIIAQRLELLRLDDNEDATDFRPTEVQSLKALEHTLHELQDDEPLVQSEVNESVIAAIVAEWTGIPVGEMVKDEIVAIKQLPSLLKLRVIGQEYALQTLAQRIQTARAHLTDPNKPIGVFLLTGPSGVGKTETALAIADALYGGEQNLITVNMSEFQEPHTISTLKGSPPGYVGYGEGGVLTEAVRRRPYSVVLLDEIEKAHPDVHEIFYQAFDKGWIEDGEGRHIDFKNTIILLTSNIGADLIAKKCKESNSIPAPEILRDALQEKLLQVFPAAFLGRLTTIPFYPLNETELSEIVQIRLKKIALRMQSHHGIALTIATEVVRHIVNQGGMHKTGVRHLISYIEQQILPQLANCWLSATETKRIISGITLGFDANTAQTTYEITYQ</sequence>
<evidence type="ECO:0000256" key="1">
    <source>
        <dbReference type="ARBA" id="ARBA00008675"/>
    </source>
</evidence>
<dbReference type="GO" id="GO:0034605">
    <property type="term" value="P:cellular response to heat"/>
    <property type="evidence" value="ECO:0007669"/>
    <property type="project" value="TreeGrafter"/>
</dbReference>
<dbReference type="GO" id="GO:0005524">
    <property type="term" value="F:ATP binding"/>
    <property type="evidence" value="ECO:0007669"/>
    <property type="project" value="UniProtKB-KW"/>
</dbReference>
<dbReference type="InterPro" id="IPR003593">
    <property type="entry name" value="AAA+_ATPase"/>
</dbReference>
<dbReference type="Pfam" id="PF00004">
    <property type="entry name" value="AAA"/>
    <property type="match status" value="1"/>
</dbReference>
<dbReference type="Proteomes" id="UP000294829">
    <property type="component" value="Unassembled WGS sequence"/>
</dbReference>
<dbReference type="Pfam" id="PF17871">
    <property type="entry name" value="AAA_lid_9"/>
    <property type="match status" value="1"/>
</dbReference>
<dbReference type="NCBIfam" id="TIGR03345">
    <property type="entry name" value="VI_ClpV1"/>
    <property type="match status" value="1"/>
</dbReference>
<accession>A0A4R5W1S8</accession>
<evidence type="ECO:0000256" key="5">
    <source>
        <dbReference type="ARBA" id="ARBA00023186"/>
    </source>
</evidence>
<dbReference type="Gene3D" id="1.10.8.60">
    <property type="match status" value="1"/>
</dbReference>
<reference evidence="9 10" key="1">
    <citation type="submission" date="2019-03" db="EMBL/GenBank/DDBJ databases">
        <title>Sapientia aquatica gen. nov., sp. nov., isolated from a crater lake.</title>
        <authorList>
            <person name="Felfoldi T."/>
            <person name="Szabo A."/>
            <person name="Toth E."/>
            <person name="Schumann P."/>
            <person name="Keki Z."/>
            <person name="Marialigeti K."/>
            <person name="Mathe I."/>
        </authorList>
    </citation>
    <scope>NUCLEOTIDE SEQUENCE [LARGE SCALE GENOMIC DNA]</scope>
    <source>
        <strain evidence="9 10">SA-152</strain>
    </source>
</reference>
<dbReference type="PROSITE" id="PS51903">
    <property type="entry name" value="CLP_R"/>
    <property type="match status" value="1"/>
</dbReference>
<evidence type="ECO:0000256" key="3">
    <source>
        <dbReference type="ARBA" id="ARBA00022741"/>
    </source>
</evidence>
<dbReference type="Pfam" id="PF07724">
    <property type="entry name" value="AAA_2"/>
    <property type="match status" value="1"/>
</dbReference>
<dbReference type="InterPro" id="IPR050130">
    <property type="entry name" value="ClpA_ClpB"/>
</dbReference>
<comment type="function">
    <text evidence="6">Part of a stress-induced multi-chaperone system, it is involved in the recovery of the cell from heat-induced damage, in cooperation with DnaK, DnaJ and GrpE. Acts before DnaK, in the processing of protein aggregates. Protein binding stimulates the ATPase activity; ATP hydrolysis unfolds the denatured protein aggregates, which probably helps expose new hydrophobic binding sites on the surface of ClpB-bound aggregates, contributing to the solubilization and refolding of denatured protein aggregates by DnaK.</text>
</comment>
<keyword evidence="4" id="KW-0067">ATP-binding</keyword>